<protein>
    <submittedName>
        <fullName evidence="2">Uncharacterized protein</fullName>
    </submittedName>
</protein>
<organism evidence="2 3">
    <name type="scientific">Streptomyces chumphonensis</name>
    <dbReference type="NCBI Taxonomy" id="1214925"/>
    <lineage>
        <taxon>Bacteria</taxon>
        <taxon>Bacillati</taxon>
        <taxon>Actinomycetota</taxon>
        <taxon>Actinomycetes</taxon>
        <taxon>Kitasatosporales</taxon>
        <taxon>Streptomycetaceae</taxon>
        <taxon>Streptomyces</taxon>
    </lineage>
</organism>
<feature type="compositionally biased region" description="Acidic residues" evidence="1">
    <location>
        <begin position="28"/>
        <end position="39"/>
    </location>
</feature>
<evidence type="ECO:0000313" key="2">
    <source>
        <dbReference type="EMBL" id="MBD3934983.1"/>
    </source>
</evidence>
<gene>
    <name evidence="2" type="ORF">IF129_25930</name>
</gene>
<dbReference type="Proteomes" id="UP000632289">
    <property type="component" value="Unassembled WGS sequence"/>
</dbReference>
<proteinExistence type="predicted"/>
<accession>A0A927F3P6</accession>
<feature type="non-terminal residue" evidence="2">
    <location>
        <position position="1"/>
    </location>
</feature>
<sequence>NDGEAKESVQVVDVAQLLLESVKTPADGPEDGGDADADAGEPAPEPQPAR</sequence>
<feature type="region of interest" description="Disordered" evidence="1">
    <location>
        <begin position="21"/>
        <end position="50"/>
    </location>
</feature>
<dbReference type="EMBL" id="JACXYU010000037">
    <property type="protein sequence ID" value="MBD3934983.1"/>
    <property type="molecule type" value="Genomic_DNA"/>
</dbReference>
<dbReference type="AlphaFoldDB" id="A0A927F3P6"/>
<comment type="caution">
    <text evidence="2">The sequence shown here is derived from an EMBL/GenBank/DDBJ whole genome shotgun (WGS) entry which is preliminary data.</text>
</comment>
<evidence type="ECO:0000313" key="3">
    <source>
        <dbReference type="Proteomes" id="UP000632289"/>
    </source>
</evidence>
<keyword evidence="3" id="KW-1185">Reference proteome</keyword>
<evidence type="ECO:0000256" key="1">
    <source>
        <dbReference type="SAM" id="MobiDB-lite"/>
    </source>
</evidence>
<name>A0A927F3P6_9ACTN</name>
<reference evidence="2" key="1">
    <citation type="submission" date="2020-09" db="EMBL/GenBank/DDBJ databases">
        <title>Secondary metabolite and genome analysis of marine Streptomyces chumphonensis KK1-2T.</title>
        <authorList>
            <person name="Phongsopitanun W."/>
            <person name="Kanchanasin P."/>
            <person name="Pittayakhajonwut P."/>
            <person name="Suwanborirux K."/>
            <person name="Tanasupawat S."/>
        </authorList>
    </citation>
    <scope>NUCLEOTIDE SEQUENCE</scope>
    <source>
        <strain evidence="2">KK1-2</strain>
    </source>
</reference>